<dbReference type="Proteomes" id="UP000253090">
    <property type="component" value="Unassembled WGS sequence"/>
</dbReference>
<feature type="region of interest" description="Disordered" evidence="1">
    <location>
        <begin position="1"/>
        <end position="33"/>
    </location>
</feature>
<organism evidence="2 3">
    <name type="scientific">Fontibacillus phaseoli</name>
    <dbReference type="NCBI Taxonomy" id="1416533"/>
    <lineage>
        <taxon>Bacteria</taxon>
        <taxon>Bacillati</taxon>
        <taxon>Bacillota</taxon>
        <taxon>Bacilli</taxon>
        <taxon>Bacillales</taxon>
        <taxon>Paenibacillaceae</taxon>
        <taxon>Fontibacillus</taxon>
    </lineage>
</organism>
<dbReference type="AlphaFoldDB" id="A0A369BCH7"/>
<evidence type="ECO:0000313" key="3">
    <source>
        <dbReference type="Proteomes" id="UP000253090"/>
    </source>
</evidence>
<protein>
    <submittedName>
        <fullName evidence="2">Uncharacterized protein</fullName>
    </submittedName>
</protein>
<name>A0A369BCH7_9BACL</name>
<evidence type="ECO:0000256" key="1">
    <source>
        <dbReference type="SAM" id="MobiDB-lite"/>
    </source>
</evidence>
<gene>
    <name evidence="2" type="ORF">DFP94_10561</name>
</gene>
<dbReference type="EMBL" id="QPJW01000005">
    <property type="protein sequence ID" value="RCX19045.1"/>
    <property type="molecule type" value="Genomic_DNA"/>
</dbReference>
<accession>A0A369BCH7</accession>
<proteinExistence type="predicted"/>
<sequence length="33" mass="3857">MNHQEEQRDDLRLIGDSVSNGGGLRQSQRDWRC</sequence>
<feature type="compositionally biased region" description="Basic and acidic residues" evidence="1">
    <location>
        <begin position="1"/>
        <end position="13"/>
    </location>
</feature>
<evidence type="ECO:0000313" key="2">
    <source>
        <dbReference type="EMBL" id="RCX19045.1"/>
    </source>
</evidence>
<keyword evidence="3" id="KW-1185">Reference proteome</keyword>
<comment type="caution">
    <text evidence="2">The sequence shown here is derived from an EMBL/GenBank/DDBJ whole genome shotgun (WGS) entry which is preliminary data.</text>
</comment>
<reference evidence="2 3" key="1">
    <citation type="submission" date="2018-07" db="EMBL/GenBank/DDBJ databases">
        <title>Genomic Encyclopedia of Type Strains, Phase III (KMG-III): the genomes of soil and plant-associated and newly described type strains.</title>
        <authorList>
            <person name="Whitman W."/>
        </authorList>
    </citation>
    <scope>NUCLEOTIDE SEQUENCE [LARGE SCALE GENOMIC DNA]</scope>
    <source>
        <strain evidence="2 3">CECT 8333</strain>
    </source>
</reference>